<sequence length="339" mass="36237">MIIANTQKELASSVVVSSTGAPVYSGTVYALIWLEDVADGYDGKFWDGSAWTVGVQTFPTATHIKGGVWSYTLSAAATTGEVGSIIHWTMADSDSEADITTTASSGEHRVMVNDGYGLTSLQISTIVDSVWDEQTSDHAAGGSMGATQAASAAPTVAAIADAVWDEAKSEHTTSTTFGDLATTELNIRGVESDTLDTISDQIDQIALPSDLNFRVWETNVAITVNIFVLDPESGDGYTGQTSYITLKIRRTVDDYYWSGSNWVTAVSTLTVTELDSTNSPGHYVYILPKTANTQARTYIAHANIDNPPTVTGDSYEIHISQAPYATAADLRLYESEPVS</sequence>
<dbReference type="EMBL" id="LAZR01033002">
    <property type="protein sequence ID" value="KKL49309.1"/>
    <property type="molecule type" value="Genomic_DNA"/>
</dbReference>
<protein>
    <submittedName>
        <fullName evidence="1">Uncharacterized protein</fullName>
    </submittedName>
</protein>
<proteinExistence type="predicted"/>
<organism evidence="1">
    <name type="scientific">marine sediment metagenome</name>
    <dbReference type="NCBI Taxonomy" id="412755"/>
    <lineage>
        <taxon>unclassified sequences</taxon>
        <taxon>metagenomes</taxon>
        <taxon>ecological metagenomes</taxon>
    </lineage>
</organism>
<dbReference type="AlphaFoldDB" id="A0A0F9CJM8"/>
<comment type="caution">
    <text evidence="1">The sequence shown here is derived from an EMBL/GenBank/DDBJ whole genome shotgun (WGS) entry which is preliminary data.</text>
</comment>
<accession>A0A0F9CJM8</accession>
<evidence type="ECO:0000313" key="1">
    <source>
        <dbReference type="EMBL" id="KKL49309.1"/>
    </source>
</evidence>
<name>A0A0F9CJM8_9ZZZZ</name>
<gene>
    <name evidence="1" type="ORF">LCGC14_2316800</name>
</gene>
<reference evidence="1" key="1">
    <citation type="journal article" date="2015" name="Nature">
        <title>Complex archaea that bridge the gap between prokaryotes and eukaryotes.</title>
        <authorList>
            <person name="Spang A."/>
            <person name="Saw J.H."/>
            <person name="Jorgensen S.L."/>
            <person name="Zaremba-Niedzwiedzka K."/>
            <person name="Martijn J."/>
            <person name="Lind A.E."/>
            <person name="van Eijk R."/>
            <person name="Schleper C."/>
            <person name="Guy L."/>
            <person name="Ettema T.J."/>
        </authorList>
    </citation>
    <scope>NUCLEOTIDE SEQUENCE</scope>
</reference>